<evidence type="ECO:0000313" key="2">
    <source>
        <dbReference type="EMBL" id="TMJ13765.1"/>
    </source>
</evidence>
<name>A0A537M0I7_9BACT</name>
<proteinExistence type="predicted"/>
<comment type="cofactor">
    <cofactor evidence="1">
        <name>pyridoxal 5'-phosphate</name>
        <dbReference type="ChEBI" id="CHEBI:597326"/>
    </cofactor>
</comment>
<protein>
    <recommendedName>
        <fullName evidence="4">Aminotransferase class III-fold pyridoxal phosphate-dependent enzyme</fullName>
    </recommendedName>
</protein>
<dbReference type="EMBL" id="VBAM01000147">
    <property type="protein sequence ID" value="TMJ13765.1"/>
    <property type="molecule type" value="Genomic_DNA"/>
</dbReference>
<dbReference type="InterPro" id="IPR015422">
    <property type="entry name" value="PyrdxlP-dep_Trfase_small"/>
</dbReference>
<dbReference type="AlphaFoldDB" id="A0A537M0I7"/>
<evidence type="ECO:0000256" key="1">
    <source>
        <dbReference type="ARBA" id="ARBA00001933"/>
    </source>
</evidence>
<dbReference type="Proteomes" id="UP000320393">
    <property type="component" value="Unassembled WGS sequence"/>
</dbReference>
<sequence length="130" mass="14210">MAAGLATIKVLEEGTVYRHVDALSERLCGGLKKLAGEHTVRVAITGVKSMFQLHFGVGHLANLRDQQGEDRARATEFSHGMLTRGIYAIPRPWFMSAAHTEEDMDTVLDAAEEVFKEVRRAHPAAVGDPA</sequence>
<dbReference type="InterPro" id="IPR015424">
    <property type="entry name" value="PyrdxlP-dep_Trfase"/>
</dbReference>
<comment type="caution">
    <text evidence="2">The sequence shown here is derived from an EMBL/GenBank/DDBJ whole genome shotgun (WGS) entry which is preliminary data.</text>
</comment>
<dbReference type="SUPFAM" id="SSF53383">
    <property type="entry name" value="PLP-dependent transferases"/>
    <property type="match status" value="1"/>
</dbReference>
<evidence type="ECO:0008006" key="4">
    <source>
        <dbReference type="Google" id="ProtNLM"/>
    </source>
</evidence>
<evidence type="ECO:0000313" key="3">
    <source>
        <dbReference type="Proteomes" id="UP000320393"/>
    </source>
</evidence>
<gene>
    <name evidence="2" type="ORF">E6H02_04715</name>
</gene>
<dbReference type="PANTHER" id="PTHR43713:SF3">
    <property type="entry name" value="GLUTAMATE-1-SEMIALDEHYDE 2,1-AMINOMUTASE 1, CHLOROPLASTIC-RELATED"/>
    <property type="match status" value="1"/>
</dbReference>
<reference evidence="2 3" key="1">
    <citation type="journal article" date="2019" name="Nat. Microbiol.">
        <title>Mediterranean grassland soil C-N compound turnover is dependent on rainfall and depth, and is mediated by genomically divergent microorganisms.</title>
        <authorList>
            <person name="Diamond S."/>
            <person name="Andeer P.F."/>
            <person name="Li Z."/>
            <person name="Crits-Christoph A."/>
            <person name="Burstein D."/>
            <person name="Anantharaman K."/>
            <person name="Lane K.R."/>
            <person name="Thomas B.C."/>
            <person name="Pan C."/>
            <person name="Northen T.R."/>
            <person name="Banfield J.F."/>
        </authorList>
    </citation>
    <scope>NUCLEOTIDE SEQUENCE [LARGE SCALE GENOMIC DNA]</scope>
    <source>
        <strain evidence="2">NP_5</strain>
    </source>
</reference>
<organism evidence="2 3">
    <name type="scientific">Candidatus Segetimicrobium genomatis</name>
    <dbReference type="NCBI Taxonomy" id="2569760"/>
    <lineage>
        <taxon>Bacteria</taxon>
        <taxon>Bacillati</taxon>
        <taxon>Candidatus Sysuimicrobiota</taxon>
        <taxon>Candidatus Sysuimicrobiia</taxon>
        <taxon>Candidatus Sysuimicrobiales</taxon>
        <taxon>Candidatus Segetimicrobiaceae</taxon>
        <taxon>Candidatus Segetimicrobium</taxon>
    </lineage>
</organism>
<dbReference type="Gene3D" id="3.90.1150.10">
    <property type="entry name" value="Aspartate Aminotransferase, domain 1"/>
    <property type="match status" value="1"/>
</dbReference>
<accession>A0A537M0I7</accession>
<dbReference type="PANTHER" id="PTHR43713">
    <property type="entry name" value="GLUTAMATE-1-SEMIALDEHYDE 2,1-AMINOMUTASE"/>
    <property type="match status" value="1"/>
</dbReference>